<keyword evidence="2" id="KW-0812">Transmembrane</keyword>
<dbReference type="InterPro" id="IPR038872">
    <property type="entry name" value="Put_GTT3"/>
</dbReference>
<dbReference type="GO" id="GO:0016020">
    <property type="term" value="C:membrane"/>
    <property type="evidence" value="ECO:0007669"/>
    <property type="project" value="TreeGrafter"/>
</dbReference>
<feature type="transmembrane region" description="Helical" evidence="2">
    <location>
        <begin position="231"/>
        <end position="255"/>
    </location>
</feature>
<organism evidence="3 4">
    <name type="scientific">Australozyma saopauloensis</name>
    <dbReference type="NCBI Taxonomy" id="291208"/>
    <lineage>
        <taxon>Eukaryota</taxon>
        <taxon>Fungi</taxon>
        <taxon>Dikarya</taxon>
        <taxon>Ascomycota</taxon>
        <taxon>Saccharomycotina</taxon>
        <taxon>Pichiomycetes</taxon>
        <taxon>Metschnikowiaceae</taxon>
        <taxon>Australozyma</taxon>
    </lineage>
</organism>
<dbReference type="EMBL" id="CP138894">
    <property type="protein sequence ID" value="WPK23798.1"/>
    <property type="molecule type" value="Genomic_DNA"/>
</dbReference>
<dbReference type="PANTHER" id="PTHR41807:SF1">
    <property type="entry name" value="GLUTATHIONE TRANSFERASE 3"/>
    <property type="match status" value="1"/>
</dbReference>
<evidence type="ECO:0000313" key="3">
    <source>
        <dbReference type="EMBL" id="WPK23798.1"/>
    </source>
</evidence>
<protein>
    <submittedName>
        <fullName evidence="3">Uncharacterized protein</fullName>
    </submittedName>
</protein>
<accession>A0AAX4H5J8</accession>
<dbReference type="GeneID" id="88172112"/>
<dbReference type="RefSeq" id="XP_062876184.1">
    <property type="nucleotide sequence ID" value="XM_063020114.1"/>
</dbReference>
<gene>
    <name evidence="3" type="ORF">PUMCH_001044</name>
</gene>
<evidence type="ECO:0000256" key="2">
    <source>
        <dbReference type="SAM" id="Phobius"/>
    </source>
</evidence>
<dbReference type="PANTHER" id="PTHR41807">
    <property type="entry name" value="GLUTATHIONE TRANSFERASE 3"/>
    <property type="match status" value="1"/>
</dbReference>
<dbReference type="KEGG" id="asau:88172112"/>
<name>A0AAX4H5J8_9ASCO</name>
<feature type="transmembrane region" description="Helical" evidence="2">
    <location>
        <begin position="284"/>
        <end position="301"/>
    </location>
</feature>
<feature type="compositionally biased region" description="Acidic residues" evidence="1">
    <location>
        <begin position="71"/>
        <end position="119"/>
    </location>
</feature>
<reference evidence="3 4" key="1">
    <citation type="submission" date="2023-10" db="EMBL/GenBank/DDBJ databases">
        <title>Draft Genome Sequence of Candida saopaulonensis from a very Premature Infant with Sepsis.</title>
        <authorList>
            <person name="Ning Y."/>
            <person name="Dai R."/>
            <person name="Xiao M."/>
            <person name="Xu Y."/>
            <person name="Yan Q."/>
            <person name="Zhang L."/>
        </authorList>
    </citation>
    <scope>NUCLEOTIDE SEQUENCE [LARGE SCALE GENOMIC DNA]</scope>
    <source>
        <strain evidence="3 4">19XY460</strain>
    </source>
</reference>
<dbReference type="Proteomes" id="UP001338582">
    <property type="component" value="Chromosome 1"/>
</dbReference>
<sequence>MSDIKAYKKADLAIIARELGLPVRSKDTKVTLLEKLAKHAEDSPASYKEALLVFSKDDDDSAETVTLVEADATEEEEEPEEIDVEVDVIEDDDEEEAEGDEDDEEETDVADDEEDDAEDKDYQAGPPIDLKEKLVDPAIAATEKLYEMLLEFTDNIGLTSAEYNDLVRYYLSSVVNLSYLELLAEVGYFLYFYVPVVEARRNKFLPQLLKDNVALLNTSLPTLDFSTLLDINVITVLAQWILYAIFVPGLISYYVNFSRKVVYVETDDDEDEEDFRYVVRLYRFDPLIFALSKLILFYYIIRNGAVVSTLDTYEGVFHALKEFFLVKLGIYHDFAIGMGNFPLVIGAANVVIGLYSQFEDF</sequence>
<keyword evidence="4" id="KW-1185">Reference proteome</keyword>
<dbReference type="AlphaFoldDB" id="A0AAX4H5J8"/>
<proteinExistence type="predicted"/>
<feature type="region of interest" description="Disordered" evidence="1">
    <location>
        <begin position="59"/>
        <end position="127"/>
    </location>
</feature>
<feature type="transmembrane region" description="Helical" evidence="2">
    <location>
        <begin position="334"/>
        <end position="355"/>
    </location>
</feature>
<feature type="transmembrane region" description="Helical" evidence="2">
    <location>
        <begin position="174"/>
        <end position="194"/>
    </location>
</feature>
<keyword evidence="2" id="KW-1133">Transmembrane helix</keyword>
<evidence type="ECO:0000313" key="4">
    <source>
        <dbReference type="Proteomes" id="UP001338582"/>
    </source>
</evidence>
<evidence type="ECO:0000256" key="1">
    <source>
        <dbReference type="SAM" id="MobiDB-lite"/>
    </source>
</evidence>
<keyword evidence="2" id="KW-0472">Membrane</keyword>